<feature type="region of interest" description="Disordered" evidence="3">
    <location>
        <begin position="1"/>
        <end position="41"/>
    </location>
</feature>
<dbReference type="PANTHER" id="PTHR22550:SF5">
    <property type="entry name" value="LEUCINE ZIPPER PROTEIN 4"/>
    <property type="match status" value="1"/>
</dbReference>
<feature type="compositionally biased region" description="Basic residues" evidence="3">
    <location>
        <begin position="28"/>
        <end position="37"/>
    </location>
</feature>
<feature type="transmembrane region" description="Helical" evidence="4">
    <location>
        <begin position="479"/>
        <end position="498"/>
    </location>
</feature>
<feature type="transmembrane region" description="Helical" evidence="4">
    <location>
        <begin position="505"/>
        <end position="534"/>
    </location>
</feature>
<name>A0A2T2XK99_9FIRM</name>
<comment type="caution">
    <text evidence="5">The sequence shown here is derived from an EMBL/GenBank/DDBJ whole genome shotgun (WGS) entry which is preliminary data.</text>
</comment>
<dbReference type="InterPro" id="IPR004995">
    <property type="entry name" value="Spore_Ger"/>
</dbReference>
<evidence type="ECO:0000256" key="4">
    <source>
        <dbReference type="SAM" id="Phobius"/>
    </source>
</evidence>
<keyword evidence="2 4" id="KW-0472">Membrane</keyword>
<keyword evidence="4" id="KW-1133">Transmembrane helix</keyword>
<evidence type="ECO:0000256" key="2">
    <source>
        <dbReference type="ARBA" id="ARBA00023136"/>
    </source>
</evidence>
<reference evidence="5 6" key="1">
    <citation type="journal article" date="2014" name="BMC Genomics">
        <title>Comparison of environmental and isolate Sulfobacillus genomes reveals diverse carbon, sulfur, nitrogen, and hydrogen metabolisms.</title>
        <authorList>
            <person name="Justice N.B."/>
            <person name="Norman A."/>
            <person name="Brown C.T."/>
            <person name="Singh A."/>
            <person name="Thomas B.C."/>
            <person name="Banfield J.F."/>
        </authorList>
    </citation>
    <scope>NUCLEOTIDE SEQUENCE [LARGE SCALE GENOMIC DNA]</scope>
    <source>
        <strain evidence="5">AMDSBA4</strain>
    </source>
</reference>
<feature type="transmembrane region" description="Helical" evidence="4">
    <location>
        <begin position="425"/>
        <end position="443"/>
    </location>
</feature>
<evidence type="ECO:0000313" key="6">
    <source>
        <dbReference type="Proteomes" id="UP000242972"/>
    </source>
</evidence>
<feature type="compositionally biased region" description="Basic and acidic residues" evidence="3">
    <location>
        <begin position="13"/>
        <end position="27"/>
    </location>
</feature>
<dbReference type="AlphaFoldDB" id="A0A2T2XK99"/>
<dbReference type="GO" id="GO:0009847">
    <property type="term" value="P:spore germination"/>
    <property type="evidence" value="ECO:0007669"/>
    <property type="project" value="InterPro"/>
</dbReference>
<dbReference type="InterPro" id="IPR050768">
    <property type="entry name" value="UPF0353/GerABKA_families"/>
</dbReference>
<dbReference type="EMBL" id="PXYW01000005">
    <property type="protein sequence ID" value="PSR34920.1"/>
    <property type="molecule type" value="Genomic_DNA"/>
</dbReference>
<dbReference type="GO" id="GO:0016020">
    <property type="term" value="C:membrane"/>
    <property type="evidence" value="ECO:0007669"/>
    <property type="project" value="InterPro"/>
</dbReference>
<evidence type="ECO:0000256" key="3">
    <source>
        <dbReference type="SAM" id="MobiDB-lite"/>
    </source>
</evidence>
<dbReference type="Proteomes" id="UP000242972">
    <property type="component" value="Unassembled WGS sequence"/>
</dbReference>
<sequence length="605" mass="68742">MWPFSNQARHHTSHLDKRGDKKLEIRNHLQRPSRTHRSPSTQLIETLQTAQQELEYLQNIDVIAVKDLITECKTFQKTLSTFINPLHGTDVQSLDVYNGNIEDAYTRLKNTVGQYPDINIRRFYFGRVHPTPALLAFENGLASNQMVDQDILRLMQRFEDTERLSMEDPVIHQCVHDMVAAVGHITVEKQWSQLLIDLMGGNTLVFIEGASEVLVMDTVSYPARAIERAETERSVTGPQEAFNEVGLTQMNLIRRRIKSPRLHFDLITTGDLTQTMVLVAHIEGITNPAIVLAVKRRLTTLKISGLQYSHALEPFLTDQRSLFPQVRSTERVDIIVRDLLQGKVAILVDNDPFVLAVPATFMDFYQTSDDYTASFWTGSMERMVRLFGLFVGLLLPPLYIAFVTVNPELLPLKFVMSIAGSRLDIPFPPLLEVLIMWVIIEVLREAAIRLPKALSNTLGTVGAIVVGTAIVKAGLVDNLMIIIITLTALGLFTSPEYVMATPWRILFWILVFSSYLFGLYGIVVALMMILAYLARMENFGVPYLSPFGPIRWRDLKDSWVKWPETALKNRPSALRTIHPRQIANAPHPSRALHLHRVQKERRSYE</sequence>
<dbReference type="Pfam" id="PF03323">
    <property type="entry name" value="GerA"/>
    <property type="match status" value="1"/>
</dbReference>
<dbReference type="PANTHER" id="PTHR22550">
    <property type="entry name" value="SPORE GERMINATION PROTEIN"/>
    <property type="match status" value="1"/>
</dbReference>
<feature type="transmembrane region" description="Helical" evidence="4">
    <location>
        <begin position="386"/>
        <end position="405"/>
    </location>
</feature>
<protein>
    <submittedName>
        <fullName evidence="5">Spore germination protein</fullName>
    </submittedName>
</protein>
<gene>
    <name evidence="5" type="ORF">C7B46_03130</name>
</gene>
<proteinExistence type="inferred from homology"/>
<evidence type="ECO:0000313" key="5">
    <source>
        <dbReference type="EMBL" id="PSR34920.1"/>
    </source>
</evidence>
<comment type="similarity">
    <text evidence="1">Belongs to the GerABKA family.</text>
</comment>
<evidence type="ECO:0000256" key="1">
    <source>
        <dbReference type="ARBA" id="ARBA00005278"/>
    </source>
</evidence>
<keyword evidence="4" id="KW-0812">Transmembrane</keyword>
<accession>A0A2T2XK99</accession>
<organism evidence="5 6">
    <name type="scientific">Sulfobacillus benefaciens</name>
    <dbReference type="NCBI Taxonomy" id="453960"/>
    <lineage>
        <taxon>Bacteria</taxon>
        <taxon>Bacillati</taxon>
        <taxon>Bacillota</taxon>
        <taxon>Clostridia</taxon>
        <taxon>Eubacteriales</taxon>
        <taxon>Clostridiales Family XVII. Incertae Sedis</taxon>
        <taxon>Sulfobacillus</taxon>
    </lineage>
</organism>
<feature type="transmembrane region" description="Helical" evidence="4">
    <location>
        <begin position="455"/>
        <end position="473"/>
    </location>
</feature>